<dbReference type="SUPFAM" id="SSF52540">
    <property type="entry name" value="P-loop containing nucleoside triphosphate hydrolases"/>
    <property type="match status" value="1"/>
</dbReference>
<dbReference type="EMBL" id="LT984809">
    <property type="protein sequence ID" value="SPD49130.1"/>
    <property type="molecule type" value="Genomic_DNA"/>
</dbReference>
<geneLocation type="plasmid" evidence="4">
    <name>cbm2613_p</name>
</geneLocation>
<sequence>MEPATATLISAVLKKPVEDIFSAIGSGIKSISKKWDVAGLADSVCQSIEDLERVRTIFAGEPVPLSSFYYPSKVQIGNSQRNLQNIESLADLSEKSNLLILGTVGQGKSMFMRYLCVKEARKGRRIPVFIELRGIDSKCTLAQLLIKALQSIGFVDLDESGLDFLCSTGKIVIFADGFDELKREFSLSVQQDLGAAMAKYPYTQWIISSRPGSLAGHLETLPKLARVRLSPLQEEDFLPFLERLGVDEAMRAKLVDSVKKSRAEVKGVLTTPLMLTLLVETFGRSAAVPNNLHDFYISLFNVLAWRHDDLKPLFKRERATNLTNTELQDAFEAFCFLSKEVGVSLSDEQFAQVAKNAARVVKKEFVSEGFKNDLTDAVCLMMRDGLKTAFIHKSIQEFFASFFVKHNVDERVTRKIYESIRGQKLINWSQELVFLSKIDEFRFQEYFRIPAIEQLTSKLGFLAARKISPSKKTIHDFFANLHAHCVQFNNQSDRKITYLLLENDRDDFTCGVLELVSALRPVFVPVFLPISELQLVTHSRRGTVATLAQYCRQNKDQETAFIARVREVLTKLDRERLRQQRVVAEHKSDLSRIILGEF</sequence>
<gene>
    <name evidence="3" type="ORF">CBM2612_P0475</name>
    <name evidence="2" type="ORF">CBM2613_P60015</name>
</gene>
<protein>
    <recommendedName>
        <fullName evidence="1">NACHT domain-containing protein</fullName>
    </recommendedName>
</protein>
<keyword evidence="2" id="KW-0614">Plasmid</keyword>
<dbReference type="Proteomes" id="UP000256952">
    <property type="component" value="Plasmid CBM2613_p"/>
</dbReference>
<evidence type="ECO:0000313" key="4">
    <source>
        <dbReference type="Proteomes" id="UP000256952"/>
    </source>
</evidence>
<proteinExistence type="predicted"/>
<evidence type="ECO:0000313" key="2">
    <source>
        <dbReference type="EMBL" id="SOZ74580.1"/>
    </source>
</evidence>
<reference evidence="2" key="2">
    <citation type="submission" date="2018-01" db="EMBL/GenBank/DDBJ databases">
        <authorList>
            <person name="Clerissi C."/>
        </authorList>
    </citation>
    <scope>NUCLEOTIDE SEQUENCE</scope>
    <source>
        <strain evidence="2">Cupriavidus taiwanensis STM 8556</strain>
        <plasmid evidence="2">CBM2613_p</plasmid>
    </source>
</reference>
<geneLocation type="plasmid" evidence="3">
    <name>I</name>
</geneLocation>
<dbReference type="InterPro" id="IPR007111">
    <property type="entry name" value="NACHT_NTPase"/>
</dbReference>
<organism evidence="2 4">
    <name type="scientific">Cupriavidus taiwanensis</name>
    <dbReference type="NCBI Taxonomy" id="164546"/>
    <lineage>
        <taxon>Bacteria</taxon>
        <taxon>Pseudomonadati</taxon>
        <taxon>Pseudomonadota</taxon>
        <taxon>Betaproteobacteria</taxon>
        <taxon>Burkholderiales</taxon>
        <taxon>Burkholderiaceae</taxon>
        <taxon>Cupriavidus</taxon>
    </lineage>
</organism>
<dbReference type="RefSeq" id="WP_115683858.1">
    <property type="nucleotide sequence ID" value="NZ_LT976979.1"/>
</dbReference>
<dbReference type="Gene3D" id="3.40.50.300">
    <property type="entry name" value="P-loop containing nucleotide triphosphate hydrolases"/>
    <property type="match status" value="1"/>
</dbReference>
<reference evidence="3 4" key="1">
    <citation type="submission" date="2018-01" db="EMBL/GenBank/DDBJ databases">
        <authorList>
            <person name="Gaut B.S."/>
            <person name="Morton B.R."/>
            <person name="Clegg M.T."/>
            <person name="Duvall M.R."/>
        </authorList>
    </citation>
    <scope>NUCLEOTIDE SEQUENCE [LARGE SCALE GENOMIC DNA]</scope>
    <source>
        <strain evidence="3">Cupriavidus taiwanensis STM 8555</strain>
        <plasmid evidence="3">I</plasmid>
        <plasmid evidence="4">Plasmid cbm2613_p</plasmid>
    </source>
</reference>
<dbReference type="PROSITE" id="PS50837">
    <property type="entry name" value="NACHT"/>
    <property type="match status" value="1"/>
</dbReference>
<name>A0A375EES5_9BURK</name>
<geneLocation type="plasmid" evidence="2">
    <name>CBM2613_p</name>
</geneLocation>
<dbReference type="Pfam" id="PF05729">
    <property type="entry name" value="NACHT"/>
    <property type="match status" value="1"/>
</dbReference>
<evidence type="ECO:0000313" key="3">
    <source>
        <dbReference type="EMBL" id="SPD49130.1"/>
    </source>
</evidence>
<feature type="domain" description="NACHT" evidence="1">
    <location>
        <begin position="96"/>
        <end position="213"/>
    </location>
</feature>
<evidence type="ECO:0000259" key="1">
    <source>
        <dbReference type="PROSITE" id="PS50837"/>
    </source>
</evidence>
<dbReference type="AlphaFoldDB" id="A0A375EES5"/>
<dbReference type="EMBL" id="LT976981">
    <property type="protein sequence ID" value="SOZ74580.1"/>
    <property type="molecule type" value="Genomic_DNA"/>
</dbReference>
<accession>A0A375EES5</accession>
<dbReference type="InterPro" id="IPR027417">
    <property type="entry name" value="P-loop_NTPase"/>
</dbReference>